<evidence type="ECO:0000256" key="7">
    <source>
        <dbReference type="RuleBase" id="RU000356"/>
    </source>
</evidence>
<dbReference type="EMBL" id="JADWDJ010000006">
    <property type="protein sequence ID" value="KAG5279279.1"/>
    <property type="molecule type" value="Genomic_DNA"/>
</dbReference>
<dbReference type="Proteomes" id="UP000823561">
    <property type="component" value="Chromosome 6"/>
</dbReference>
<keyword evidence="6" id="KW-0408">Iron</keyword>
<dbReference type="FunFam" id="1.10.490.10:FF:000002">
    <property type="entry name" value="Hemoglobin subunit alpha"/>
    <property type="match status" value="1"/>
</dbReference>
<keyword evidence="2 7" id="KW-0813">Transport</keyword>
<dbReference type="GO" id="GO:0020037">
    <property type="term" value="F:heme binding"/>
    <property type="evidence" value="ECO:0007669"/>
    <property type="project" value="InterPro"/>
</dbReference>
<dbReference type="PROSITE" id="PS01033">
    <property type="entry name" value="GLOBIN"/>
    <property type="match status" value="1"/>
</dbReference>
<evidence type="ECO:0000256" key="5">
    <source>
        <dbReference type="ARBA" id="ARBA00022723"/>
    </source>
</evidence>
<dbReference type="CDD" id="cd08927">
    <property type="entry name" value="Hb-alpha-like"/>
    <property type="match status" value="1"/>
</dbReference>
<dbReference type="GO" id="GO:0043177">
    <property type="term" value="F:organic acid binding"/>
    <property type="evidence" value="ECO:0007669"/>
    <property type="project" value="TreeGrafter"/>
</dbReference>
<feature type="domain" description="Globin" evidence="8">
    <location>
        <begin position="2"/>
        <end position="143"/>
    </location>
</feature>
<keyword evidence="10" id="KW-1185">Reference proteome</keyword>
<dbReference type="GO" id="GO:0004601">
    <property type="term" value="F:peroxidase activity"/>
    <property type="evidence" value="ECO:0007669"/>
    <property type="project" value="TreeGrafter"/>
</dbReference>
<dbReference type="GO" id="GO:0005833">
    <property type="term" value="C:hemoglobin complex"/>
    <property type="evidence" value="ECO:0007669"/>
    <property type="project" value="InterPro"/>
</dbReference>
<gene>
    <name evidence="9" type="ORF">AALO_G00076040</name>
</gene>
<name>A0AAV6GXY0_9TELE</name>
<keyword evidence="4 7" id="KW-0561">Oxygen transport</keyword>
<sequence length="143" mass="16095">MSLSAKDKTLVKSFFTKIAPKAEDIGNEALSRTLFVYPQTKTYFSHWKDLSPGSGPIRKHGLTVMTGYMDAVEKIDDLLAGLLELSELHAFTLRVDPANFKIITHNVLVVMAMYFPDDFTPEVHVAVDKFLSKVNLALSEKYR</sequence>
<dbReference type="Gene3D" id="1.10.490.10">
    <property type="entry name" value="Globins"/>
    <property type="match status" value="1"/>
</dbReference>
<dbReference type="Pfam" id="PF00042">
    <property type="entry name" value="Globin"/>
    <property type="match status" value="1"/>
</dbReference>
<dbReference type="InterPro" id="IPR050056">
    <property type="entry name" value="Hemoglobin_oxygen_transport"/>
</dbReference>
<evidence type="ECO:0000256" key="3">
    <source>
        <dbReference type="ARBA" id="ARBA00022617"/>
    </source>
</evidence>
<evidence type="ECO:0000256" key="2">
    <source>
        <dbReference type="ARBA" id="ARBA00022448"/>
    </source>
</evidence>
<dbReference type="PRINTS" id="PR00612">
    <property type="entry name" value="ALPHAHAEM"/>
</dbReference>
<dbReference type="SUPFAM" id="SSF46458">
    <property type="entry name" value="Globin-like"/>
    <property type="match status" value="1"/>
</dbReference>
<protein>
    <recommendedName>
        <fullName evidence="8">Globin domain-containing protein</fullName>
    </recommendedName>
</protein>
<evidence type="ECO:0000259" key="8">
    <source>
        <dbReference type="PROSITE" id="PS01033"/>
    </source>
</evidence>
<keyword evidence="3 7" id="KW-0349">Heme</keyword>
<dbReference type="GO" id="GO:0072562">
    <property type="term" value="C:blood microparticle"/>
    <property type="evidence" value="ECO:0007669"/>
    <property type="project" value="TreeGrafter"/>
</dbReference>
<comment type="caution">
    <text evidence="9">The sequence shown here is derived from an EMBL/GenBank/DDBJ whole genome shotgun (WGS) entry which is preliminary data.</text>
</comment>
<reference evidence="9" key="1">
    <citation type="submission" date="2020-10" db="EMBL/GenBank/DDBJ databases">
        <title>Chromosome-scale genome assembly of the Allis shad, Alosa alosa.</title>
        <authorList>
            <person name="Margot Z."/>
            <person name="Christophe K."/>
            <person name="Cabau C."/>
            <person name="Louis A."/>
            <person name="Berthelot C."/>
            <person name="Parey E."/>
            <person name="Roest Crollius H."/>
            <person name="Montfort J."/>
            <person name="Robinson-Rechavi M."/>
            <person name="Bucao C."/>
            <person name="Bouchez O."/>
            <person name="Gislard M."/>
            <person name="Lluch J."/>
            <person name="Milhes M."/>
            <person name="Lampietro C."/>
            <person name="Lopez Roques C."/>
            <person name="Donnadieu C."/>
            <person name="Braasch I."/>
            <person name="Desvignes T."/>
            <person name="Postlethwait J."/>
            <person name="Bobe J."/>
            <person name="Guiguen Y."/>
        </authorList>
    </citation>
    <scope>NUCLEOTIDE SEQUENCE</scope>
    <source>
        <strain evidence="9">M-15738</strain>
        <tissue evidence="9">Blood</tissue>
    </source>
</reference>
<dbReference type="GO" id="GO:0031838">
    <property type="term" value="C:haptoglobin-hemoglobin complex"/>
    <property type="evidence" value="ECO:0007669"/>
    <property type="project" value="TreeGrafter"/>
</dbReference>
<proteinExistence type="inferred from homology"/>
<evidence type="ECO:0000256" key="1">
    <source>
        <dbReference type="ARBA" id="ARBA00008705"/>
    </source>
</evidence>
<dbReference type="GO" id="GO:0019825">
    <property type="term" value="F:oxygen binding"/>
    <property type="evidence" value="ECO:0007669"/>
    <property type="project" value="InterPro"/>
</dbReference>
<keyword evidence="5" id="KW-0479">Metal-binding</keyword>
<dbReference type="PANTHER" id="PTHR11442:SF91">
    <property type="entry name" value="EMBRYONIC ALPHA GLOBIN E1-RELATED"/>
    <property type="match status" value="1"/>
</dbReference>
<dbReference type="InterPro" id="IPR000971">
    <property type="entry name" value="Globin"/>
</dbReference>
<evidence type="ECO:0000313" key="9">
    <source>
        <dbReference type="EMBL" id="KAG5279279.1"/>
    </source>
</evidence>
<comment type="similarity">
    <text evidence="1 7">Belongs to the globin family.</text>
</comment>
<dbReference type="GO" id="GO:0005344">
    <property type="term" value="F:oxygen carrier activity"/>
    <property type="evidence" value="ECO:0007669"/>
    <property type="project" value="UniProtKB-KW"/>
</dbReference>
<dbReference type="GO" id="GO:0031720">
    <property type="term" value="F:haptoglobin binding"/>
    <property type="evidence" value="ECO:0007669"/>
    <property type="project" value="TreeGrafter"/>
</dbReference>
<dbReference type="InterPro" id="IPR002338">
    <property type="entry name" value="Hemoglobin_a-typ"/>
</dbReference>
<dbReference type="InterPro" id="IPR009050">
    <property type="entry name" value="Globin-like_sf"/>
</dbReference>
<dbReference type="InterPro" id="IPR012292">
    <property type="entry name" value="Globin/Proto"/>
</dbReference>
<dbReference type="AlphaFoldDB" id="A0AAV6GXY0"/>
<organism evidence="9 10">
    <name type="scientific">Alosa alosa</name>
    <name type="common">allis shad</name>
    <dbReference type="NCBI Taxonomy" id="278164"/>
    <lineage>
        <taxon>Eukaryota</taxon>
        <taxon>Metazoa</taxon>
        <taxon>Chordata</taxon>
        <taxon>Craniata</taxon>
        <taxon>Vertebrata</taxon>
        <taxon>Euteleostomi</taxon>
        <taxon>Actinopterygii</taxon>
        <taxon>Neopterygii</taxon>
        <taxon>Teleostei</taxon>
        <taxon>Clupei</taxon>
        <taxon>Clupeiformes</taxon>
        <taxon>Clupeoidei</taxon>
        <taxon>Clupeidae</taxon>
        <taxon>Alosa</taxon>
    </lineage>
</organism>
<dbReference type="PANTHER" id="PTHR11442">
    <property type="entry name" value="HEMOGLOBIN FAMILY MEMBER"/>
    <property type="match status" value="1"/>
</dbReference>
<accession>A0AAV6GXY0</accession>
<dbReference type="GO" id="GO:0042744">
    <property type="term" value="P:hydrogen peroxide catabolic process"/>
    <property type="evidence" value="ECO:0007669"/>
    <property type="project" value="TreeGrafter"/>
</dbReference>
<evidence type="ECO:0000256" key="6">
    <source>
        <dbReference type="ARBA" id="ARBA00023004"/>
    </source>
</evidence>
<evidence type="ECO:0000313" key="10">
    <source>
        <dbReference type="Proteomes" id="UP000823561"/>
    </source>
</evidence>
<dbReference type="GO" id="GO:0046872">
    <property type="term" value="F:metal ion binding"/>
    <property type="evidence" value="ECO:0007669"/>
    <property type="project" value="UniProtKB-KW"/>
</dbReference>
<evidence type="ECO:0000256" key="4">
    <source>
        <dbReference type="ARBA" id="ARBA00022621"/>
    </source>
</evidence>